<evidence type="ECO:0000259" key="5">
    <source>
        <dbReference type="PROSITE" id="PS51034"/>
    </source>
</evidence>
<keyword evidence="7" id="KW-1185">Reference proteome</keyword>
<evidence type="ECO:0000256" key="4">
    <source>
        <dbReference type="SAM" id="SignalP"/>
    </source>
</evidence>
<dbReference type="InterPro" id="IPR001507">
    <property type="entry name" value="ZP_dom"/>
</dbReference>
<evidence type="ECO:0000256" key="2">
    <source>
        <dbReference type="ARBA" id="ARBA00023157"/>
    </source>
</evidence>
<keyword evidence="1 4" id="KW-0732">Signal</keyword>
<dbReference type="Pfam" id="PF23344">
    <property type="entry name" value="ZP-N"/>
    <property type="match status" value="1"/>
</dbReference>
<reference evidence="6 7" key="1">
    <citation type="submission" date="2024-02" db="EMBL/GenBank/DDBJ databases">
        <authorList>
            <person name="Daric V."/>
            <person name="Darras S."/>
        </authorList>
    </citation>
    <scope>NUCLEOTIDE SEQUENCE [LARGE SCALE GENOMIC DNA]</scope>
</reference>
<evidence type="ECO:0000256" key="1">
    <source>
        <dbReference type="ARBA" id="ARBA00022729"/>
    </source>
</evidence>
<keyword evidence="2" id="KW-1015">Disulfide bond</keyword>
<keyword evidence="3" id="KW-1133">Transmembrane helix</keyword>
<gene>
    <name evidence="6" type="ORF">CVLEPA_LOCUS30477</name>
</gene>
<keyword evidence="3" id="KW-0472">Membrane</keyword>
<dbReference type="PROSITE" id="PS51034">
    <property type="entry name" value="ZP_2"/>
    <property type="match status" value="1"/>
</dbReference>
<proteinExistence type="predicted"/>
<feature type="transmembrane region" description="Helical" evidence="3">
    <location>
        <begin position="418"/>
        <end position="445"/>
    </location>
</feature>
<evidence type="ECO:0000313" key="6">
    <source>
        <dbReference type="EMBL" id="CAK8697213.1"/>
    </source>
</evidence>
<accession>A0ABP0H105</accession>
<feature type="domain" description="ZP" evidence="5">
    <location>
        <begin position="43"/>
        <end position="311"/>
    </location>
</feature>
<sequence>MAGYYFDLFVLSVCFGTVLCQSSLDPDGSEFEIPVLGKDVNVTCGGNAITIRVTQQYLKRQERWLNGGQWLTLSDSKCKSEVLSTGDAVLTIDGDFTACGNKVTVMETLSEDGKFEATHYKFSNILKHNKDVGMVSRQMNLYSFECIYNAYKMTSTVSSQVDSRVIQIQRINGEMEFYENSTFYEPYRTMSDMALDDILYVQVSVLEPSTVNVDEVTFQFVTVIDTCWITTIDEKNALIINMSLITDGCAATGDVNVLQNSQTLNGRFSVKVLPFITHDTASATIHCLVKICNQTDNAGCIPTCKQNRKKRSLDQIGETSSQHIPKKPKKEVQLYVQSNVREIVHQFLINEGENGEIIAVDFFEPTTPEVLKNVTTESTAAPVQTVESTSKINSSPFHTTVVTTKHKSFGGPYKPDKLLVILLTVVGVVVIIIFAVAMVMCKAFAKQKKEISKRDHFYIPK</sequence>
<evidence type="ECO:0000313" key="7">
    <source>
        <dbReference type="Proteomes" id="UP001642483"/>
    </source>
</evidence>
<dbReference type="Gene3D" id="2.60.40.3210">
    <property type="entry name" value="Zona pellucida, ZP-N domain"/>
    <property type="match status" value="1"/>
</dbReference>
<dbReference type="PANTHER" id="PTHR14002:SF20">
    <property type="entry name" value="ZONA PELLUCIDA-LIKE DOMAIN-CONTAINING PROTEIN 1"/>
    <property type="match status" value="1"/>
</dbReference>
<dbReference type="Pfam" id="PF00100">
    <property type="entry name" value="Zona_pellucida"/>
    <property type="match status" value="1"/>
</dbReference>
<evidence type="ECO:0000256" key="3">
    <source>
        <dbReference type="SAM" id="Phobius"/>
    </source>
</evidence>
<protein>
    <recommendedName>
        <fullName evidence="5">ZP domain-containing protein</fullName>
    </recommendedName>
</protein>
<feature type="signal peptide" evidence="4">
    <location>
        <begin position="1"/>
        <end position="20"/>
    </location>
</feature>
<organism evidence="6 7">
    <name type="scientific">Clavelina lepadiformis</name>
    <name type="common">Light-bulb sea squirt</name>
    <name type="synonym">Ascidia lepadiformis</name>
    <dbReference type="NCBI Taxonomy" id="159417"/>
    <lineage>
        <taxon>Eukaryota</taxon>
        <taxon>Metazoa</taxon>
        <taxon>Chordata</taxon>
        <taxon>Tunicata</taxon>
        <taxon>Ascidiacea</taxon>
        <taxon>Aplousobranchia</taxon>
        <taxon>Clavelinidae</taxon>
        <taxon>Clavelina</taxon>
    </lineage>
</organism>
<dbReference type="PANTHER" id="PTHR14002">
    <property type="entry name" value="ENDOGLIN/TGF-BETA RECEPTOR TYPE III"/>
    <property type="match status" value="1"/>
</dbReference>
<dbReference type="EMBL" id="CAWYQH010000163">
    <property type="protein sequence ID" value="CAK8697213.1"/>
    <property type="molecule type" value="Genomic_DNA"/>
</dbReference>
<dbReference type="Gene3D" id="2.60.40.4100">
    <property type="entry name" value="Zona pellucida, ZP-C domain"/>
    <property type="match status" value="1"/>
</dbReference>
<feature type="chain" id="PRO_5046140799" description="ZP domain-containing protein" evidence="4">
    <location>
        <begin position="21"/>
        <end position="461"/>
    </location>
</feature>
<dbReference type="InterPro" id="IPR042235">
    <property type="entry name" value="ZP-C_dom"/>
</dbReference>
<keyword evidence="3" id="KW-0812">Transmembrane</keyword>
<dbReference type="Proteomes" id="UP001642483">
    <property type="component" value="Unassembled WGS sequence"/>
</dbReference>
<name>A0ABP0H105_CLALP</name>
<dbReference type="InterPro" id="IPR055356">
    <property type="entry name" value="ZP-N"/>
</dbReference>
<dbReference type="InterPro" id="IPR055355">
    <property type="entry name" value="ZP-C"/>
</dbReference>
<dbReference type="SMART" id="SM00241">
    <property type="entry name" value="ZP"/>
    <property type="match status" value="1"/>
</dbReference>
<comment type="caution">
    <text evidence="6">The sequence shown here is derived from an EMBL/GenBank/DDBJ whole genome shotgun (WGS) entry which is preliminary data.</text>
</comment>